<gene>
    <name evidence="2" type="ORF">LV75_003311</name>
</gene>
<dbReference type="Proteomes" id="UP001205185">
    <property type="component" value="Unassembled WGS sequence"/>
</dbReference>
<sequence length="105" mass="10884">MVRRWVLALTAAIGVVLVSFAVLVWYLAEQALGPAPEVRTSSPAGMSACGYQPGVTGCDPPELSAGTLALIALLAMGGVGALTAVVVDMVRCRRLRRGHVGVDHD</sequence>
<protein>
    <submittedName>
        <fullName evidence="2">Uncharacterized protein</fullName>
    </submittedName>
</protein>
<evidence type="ECO:0000313" key="3">
    <source>
        <dbReference type="Proteomes" id="UP001205185"/>
    </source>
</evidence>
<feature type="transmembrane region" description="Helical" evidence="1">
    <location>
        <begin position="7"/>
        <end position="28"/>
    </location>
</feature>
<dbReference type="EMBL" id="JAMTCO010000008">
    <property type="protein sequence ID" value="MCP2270799.1"/>
    <property type="molecule type" value="Genomic_DNA"/>
</dbReference>
<evidence type="ECO:0000313" key="2">
    <source>
        <dbReference type="EMBL" id="MCP2270799.1"/>
    </source>
</evidence>
<reference evidence="2 3" key="1">
    <citation type="submission" date="2022-06" db="EMBL/GenBank/DDBJ databases">
        <title>Genomic Encyclopedia of Archaeal and Bacterial Type Strains, Phase II (KMG-II): from individual species to whole genera.</title>
        <authorList>
            <person name="Goeker M."/>
        </authorList>
    </citation>
    <scope>NUCLEOTIDE SEQUENCE [LARGE SCALE GENOMIC DNA]</scope>
    <source>
        <strain evidence="2 3">DSM 44255</strain>
    </source>
</reference>
<name>A0ABT1IE20_9PSEU</name>
<organism evidence="2 3">
    <name type="scientific">Actinokineospora diospyrosa</name>
    <dbReference type="NCBI Taxonomy" id="103728"/>
    <lineage>
        <taxon>Bacteria</taxon>
        <taxon>Bacillati</taxon>
        <taxon>Actinomycetota</taxon>
        <taxon>Actinomycetes</taxon>
        <taxon>Pseudonocardiales</taxon>
        <taxon>Pseudonocardiaceae</taxon>
        <taxon>Actinokineospora</taxon>
    </lineage>
</organism>
<accession>A0ABT1IE20</accession>
<keyword evidence="3" id="KW-1185">Reference proteome</keyword>
<proteinExistence type="predicted"/>
<evidence type="ECO:0000256" key="1">
    <source>
        <dbReference type="SAM" id="Phobius"/>
    </source>
</evidence>
<feature type="transmembrane region" description="Helical" evidence="1">
    <location>
        <begin position="63"/>
        <end position="87"/>
    </location>
</feature>
<comment type="caution">
    <text evidence="2">The sequence shown here is derived from an EMBL/GenBank/DDBJ whole genome shotgun (WGS) entry which is preliminary data.</text>
</comment>
<keyword evidence="1" id="KW-0812">Transmembrane</keyword>
<keyword evidence="1" id="KW-1133">Transmembrane helix</keyword>
<keyword evidence="1" id="KW-0472">Membrane</keyword>